<dbReference type="PANTHER" id="PTHR30005">
    <property type="entry name" value="EXOPOLYPHOSPHATASE"/>
    <property type="match status" value="1"/>
</dbReference>
<comment type="caution">
    <text evidence="1">The sequence shown here is derived from an EMBL/GenBank/DDBJ whole genome shotgun (WGS) entry which is preliminary data.</text>
</comment>
<reference evidence="1 2" key="1">
    <citation type="submission" date="2024-06" db="EMBL/GenBank/DDBJ databases">
        <authorList>
            <person name="Li F."/>
        </authorList>
    </citation>
    <scope>NUCLEOTIDE SEQUENCE [LARGE SCALE GENOMIC DNA]</scope>
    <source>
        <strain evidence="1 2">GXAS 311</strain>
    </source>
</reference>
<name>A0ABV2BTR4_9GAMM</name>
<dbReference type="Gene3D" id="3.30.420.40">
    <property type="match status" value="1"/>
</dbReference>
<keyword evidence="2" id="KW-1185">Reference proteome</keyword>
<dbReference type="SUPFAM" id="SSF109604">
    <property type="entry name" value="HD-domain/PDEase-like"/>
    <property type="match status" value="1"/>
</dbReference>
<dbReference type="PANTHER" id="PTHR30005:SF0">
    <property type="entry name" value="RETROGRADE REGULATION PROTEIN 2"/>
    <property type="match status" value="1"/>
</dbReference>
<dbReference type="Gene3D" id="3.30.420.150">
    <property type="entry name" value="Exopolyphosphatase. Domain 2"/>
    <property type="match status" value="1"/>
</dbReference>
<sequence>MLTAAVEHDEVKILDSISDKVMLAEGLTKENGIAPQAMQRGLDCIERFSQRIVEIPPQNIRIVGTNTLRAAKNANQYVEQLESILDKVEIDIVSGIEEARLIYLGVNHSWSSLNQLTSNLVIDIGGGSTEFIIGKNFKLKQAESLRMGCVAFRRFFPDNMISEDNFKQAYRAAKYEVAQIASQFKPSKYEYVVGSAGTLKAIEQILIANQLTDEGITLKGLNTLKRKLLEYTRMEDMQIEGLKPNRLCTIVPGIAITLAIFKTLDIKQLHISRGGLREGILYDLLGRHKKEDVRERSINAIKKRYRIAEEHARILKRVTNKLVSNYTSKLRFTGDDHLKFLRWAVQCARIGLAINHSQYQTHSAYLIKHSELSGFSIKERVILSAIILNHRRKINLEIFDTIQLTPDEKTEIIQIVFVVRLVMLIAQNGKTNQCEDLRLFFKKSQFYIETSKHWLADHPLLAHAFQLEKKYWKKAGIELNIDHRPI</sequence>
<dbReference type="InterPro" id="IPR043129">
    <property type="entry name" value="ATPase_NBD"/>
</dbReference>
<dbReference type="EMBL" id="JBEVCJ010000008">
    <property type="protein sequence ID" value="MET1255310.1"/>
    <property type="molecule type" value="Genomic_DNA"/>
</dbReference>
<dbReference type="Pfam" id="PF02541">
    <property type="entry name" value="Ppx-GppA"/>
    <property type="match status" value="1"/>
</dbReference>
<protein>
    <submittedName>
        <fullName evidence="1">Ppx/GppA phosphatase family protein</fullName>
    </submittedName>
</protein>
<dbReference type="Pfam" id="PF21447">
    <property type="entry name" value="Ppx-GppA_III"/>
    <property type="match status" value="1"/>
</dbReference>
<dbReference type="SUPFAM" id="SSF53067">
    <property type="entry name" value="Actin-like ATPase domain"/>
    <property type="match status" value="2"/>
</dbReference>
<proteinExistence type="predicted"/>
<dbReference type="InterPro" id="IPR048950">
    <property type="entry name" value="Ppx_GppA_C"/>
</dbReference>
<dbReference type="Proteomes" id="UP001548189">
    <property type="component" value="Unassembled WGS sequence"/>
</dbReference>
<organism evidence="1 2">
    <name type="scientific">Aliikangiella maris</name>
    <dbReference type="NCBI Taxonomy" id="3162458"/>
    <lineage>
        <taxon>Bacteria</taxon>
        <taxon>Pseudomonadati</taxon>
        <taxon>Pseudomonadota</taxon>
        <taxon>Gammaproteobacteria</taxon>
        <taxon>Oceanospirillales</taxon>
        <taxon>Pleioneaceae</taxon>
        <taxon>Aliikangiella</taxon>
    </lineage>
</organism>
<gene>
    <name evidence="1" type="ORF">ABVT43_09255</name>
</gene>
<dbReference type="CDD" id="cd24053">
    <property type="entry name" value="ASKHA_NBD_EcPPX-GppA-like"/>
    <property type="match status" value="1"/>
</dbReference>
<dbReference type="PIRSF" id="PIRSF001267">
    <property type="entry name" value="Pyrophosphatase_GppA_Ppx"/>
    <property type="match status" value="1"/>
</dbReference>
<dbReference type="InterPro" id="IPR050273">
    <property type="entry name" value="GppA/Ppx_hydrolase"/>
</dbReference>
<dbReference type="InterPro" id="IPR003695">
    <property type="entry name" value="Ppx_GppA_N"/>
</dbReference>
<evidence type="ECO:0000313" key="2">
    <source>
        <dbReference type="Proteomes" id="UP001548189"/>
    </source>
</evidence>
<dbReference type="InterPro" id="IPR030673">
    <property type="entry name" value="PyroPPase_GppA_Ppx"/>
</dbReference>
<accession>A0ABV2BTR4</accession>
<evidence type="ECO:0000313" key="1">
    <source>
        <dbReference type="EMBL" id="MET1255310.1"/>
    </source>
</evidence>
<dbReference type="Gene3D" id="1.10.3210.10">
    <property type="entry name" value="Hypothetical protein af1432"/>
    <property type="match status" value="1"/>
</dbReference>